<evidence type="ECO:0000313" key="4">
    <source>
        <dbReference type="Proteomes" id="UP000547510"/>
    </source>
</evidence>
<feature type="domain" description="MDMPI C-terminal" evidence="1">
    <location>
        <begin position="152"/>
        <end position="248"/>
    </location>
</feature>
<reference evidence="3 4" key="1">
    <citation type="submission" date="2020-08" db="EMBL/GenBank/DDBJ databases">
        <title>Genomic Encyclopedia of Type Strains, Phase III (KMG-III): the genomes of soil and plant-associated and newly described type strains.</title>
        <authorList>
            <person name="Whitman W."/>
        </authorList>
    </citation>
    <scope>NUCLEOTIDE SEQUENCE [LARGE SCALE GENOMIC DNA]</scope>
    <source>
        <strain evidence="3 4">CECT 8640</strain>
    </source>
</reference>
<evidence type="ECO:0000313" key="3">
    <source>
        <dbReference type="EMBL" id="MBB5955809.1"/>
    </source>
</evidence>
<dbReference type="NCBIfam" id="TIGR03083">
    <property type="entry name" value="maleylpyruvate isomerase family mycothiol-dependent enzyme"/>
    <property type="match status" value="1"/>
</dbReference>
<dbReference type="InterPro" id="IPR034660">
    <property type="entry name" value="DinB/YfiT-like"/>
</dbReference>
<feature type="domain" description="Mycothiol-dependent maleylpyruvate isomerase metal-binding" evidence="2">
    <location>
        <begin position="13"/>
        <end position="137"/>
    </location>
</feature>
<protein>
    <submittedName>
        <fullName evidence="3">Uncharacterized protein (TIGR03083 family)</fullName>
    </submittedName>
</protein>
<dbReference type="AlphaFoldDB" id="A0A841CEN5"/>
<dbReference type="Proteomes" id="UP000547510">
    <property type="component" value="Unassembled WGS sequence"/>
</dbReference>
<dbReference type="PANTHER" id="PTHR40758:SF1">
    <property type="entry name" value="CONSERVED PROTEIN"/>
    <property type="match status" value="1"/>
</dbReference>
<dbReference type="RefSeq" id="WP_184690615.1">
    <property type="nucleotide sequence ID" value="NZ_JACHJN010000003.1"/>
</dbReference>
<dbReference type="GO" id="GO:0005886">
    <property type="term" value="C:plasma membrane"/>
    <property type="evidence" value="ECO:0007669"/>
    <property type="project" value="TreeGrafter"/>
</dbReference>
<evidence type="ECO:0000259" key="1">
    <source>
        <dbReference type="Pfam" id="PF07398"/>
    </source>
</evidence>
<dbReference type="InterPro" id="IPR024344">
    <property type="entry name" value="MDMPI_metal-binding"/>
</dbReference>
<dbReference type="GO" id="GO:0046872">
    <property type="term" value="F:metal ion binding"/>
    <property type="evidence" value="ECO:0007669"/>
    <property type="project" value="InterPro"/>
</dbReference>
<dbReference type="EMBL" id="JACHJN010000003">
    <property type="protein sequence ID" value="MBB5955809.1"/>
    <property type="molecule type" value="Genomic_DNA"/>
</dbReference>
<dbReference type="Pfam" id="PF11716">
    <property type="entry name" value="MDMPI_N"/>
    <property type="match status" value="1"/>
</dbReference>
<gene>
    <name evidence="3" type="ORF">FHS29_002390</name>
</gene>
<keyword evidence="4" id="KW-1185">Reference proteome</keyword>
<dbReference type="SUPFAM" id="SSF109854">
    <property type="entry name" value="DinB/YfiT-like putative metalloenzymes"/>
    <property type="match status" value="1"/>
</dbReference>
<dbReference type="Pfam" id="PF07398">
    <property type="entry name" value="MDMPI_C"/>
    <property type="match status" value="1"/>
</dbReference>
<evidence type="ECO:0000259" key="2">
    <source>
        <dbReference type="Pfam" id="PF11716"/>
    </source>
</evidence>
<sequence>MPLDFDRYRAEIVTQAELLRGHVRGADPTSKVPSCPDWTLGQLLRHIGAGLDWAAEILRTRATAPLADDALRNLEGYRDRAPEPLADAAVEAAHRLADALGEAGPDAEVWTAVPGEGPVFWARRFTHESLIHRADAALTVGAEYVTDPVIAEDALDEWLYLHTLPVMFDFHPQLRELLGPDRTLHFHATDVADAEWVVDLTGELITWRHAHEKSAVAARGSLTDLLLTVYGRRDVGVLDVVGDRDLLDFWLERVSFG</sequence>
<organism evidence="3 4">
    <name type="scientific">Saccharothrix tamanrassetensis</name>
    <dbReference type="NCBI Taxonomy" id="1051531"/>
    <lineage>
        <taxon>Bacteria</taxon>
        <taxon>Bacillati</taxon>
        <taxon>Actinomycetota</taxon>
        <taxon>Actinomycetes</taxon>
        <taxon>Pseudonocardiales</taxon>
        <taxon>Pseudonocardiaceae</taxon>
        <taxon>Saccharothrix</taxon>
    </lineage>
</organism>
<dbReference type="InterPro" id="IPR010872">
    <property type="entry name" value="MDMPI_C-term_domain"/>
</dbReference>
<dbReference type="PANTHER" id="PTHR40758">
    <property type="entry name" value="CONSERVED PROTEIN"/>
    <property type="match status" value="1"/>
</dbReference>
<dbReference type="InterPro" id="IPR017517">
    <property type="entry name" value="Maleyloyr_isom"/>
</dbReference>
<accession>A0A841CEN5</accession>
<proteinExistence type="predicted"/>
<comment type="caution">
    <text evidence="3">The sequence shown here is derived from an EMBL/GenBank/DDBJ whole genome shotgun (WGS) entry which is preliminary data.</text>
</comment>
<name>A0A841CEN5_9PSEU</name>